<keyword evidence="3" id="KW-0813">Transport</keyword>
<dbReference type="GO" id="GO:0009055">
    <property type="term" value="F:electron transfer activity"/>
    <property type="evidence" value="ECO:0007669"/>
    <property type="project" value="InterPro"/>
</dbReference>
<keyword evidence="10" id="KW-0408">Iron</keyword>
<evidence type="ECO:0000256" key="4">
    <source>
        <dbReference type="ARBA" id="ARBA00022475"/>
    </source>
</evidence>
<feature type="domain" description="Cytochrome b561 bacterial/Ni-hydrogenase" evidence="14">
    <location>
        <begin position="6"/>
        <end position="166"/>
    </location>
</feature>
<dbReference type="Pfam" id="PF01292">
    <property type="entry name" value="Ni_hydr_CYTB"/>
    <property type="match status" value="1"/>
</dbReference>
<comment type="caution">
    <text evidence="15">The sequence shown here is derived from an EMBL/GenBank/DDBJ whole genome shotgun (WGS) entry which is preliminary data.</text>
</comment>
<keyword evidence="9 13" id="KW-1133">Transmembrane helix</keyword>
<keyword evidence="6 13" id="KW-0812">Transmembrane</keyword>
<reference evidence="16" key="1">
    <citation type="journal article" date="2018" name="Front. Microbiol.">
        <title>Genome-Based Analysis Reveals the Taxonomy and Diversity of the Family Idiomarinaceae.</title>
        <authorList>
            <person name="Liu Y."/>
            <person name="Lai Q."/>
            <person name="Shao Z."/>
        </authorList>
    </citation>
    <scope>NUCLEOTIDE SEQUENCE [LARGE SCALE GENOMIC DNA]</scope>
    <source>
        <strain evidence="16">BH195</strain>
    </source>
</reference>
<dbReference type="InterPro" id="IPR052168">
    <property type="entry name" value="Cytochrome_b561_oxidase"/>
</dbReference>
<dbReference type="GO" id="GO:0046872">
    <property type="term" value="F:metal ion binding"/>
    <property type="evidence" value="ECO:0007669"/>
    <property type="project" value="UniProtKB-KW"/>
</dbReference>
<dbReference type="OrthoDB" id="9793784at2"/>
<evidence type="ECO:0000256" key="10">
    <source>
        <dbReference type="ARBA" id="ARBA00023004"/>
    </source>
</evidence>
<dbReference type="GO" id="GO:0022904">
    <property type="term" value="P:respiratory electron transport chain"/>
    <property type="evidence" value="ECO:0007669"/>
    <property type="project" value="InterPro"/>
</dbReference>
<organism evidence="15 16">
    <name type="scientific">Pseudidiomarina halophila</name>
    <dbReference type="NCBI Taxonomy" id="1449799"/>
    <lineage>
        <taxon>Bacteria</taxon>
        <taxon>Pseudomonadati</taxon>
        <taxon>Pseudomonadota</taxon>
        <taxon>Gammaproteobacteria</taxon>
        <taxon>Alteromonadales</taxon>
        <taxon>Idiomarinaceae</taxon>
        <taxon>Pseudidiomarina</taxon>
    </lineage>
</organism>
<feature type="transmembrane region" description="Helical" evidence="13">
    <location>
        <begin position="84"/>
        <end position="102"/>
    </location>
</feature>
<gene>
    <name evidence="15" type="ORF">CWI69_07715</name>
</gene>
<dbReference type="PANTHER" id="PTHR30529">
    <property type="entry name" value="CYTOCHROME B561"/>
    <property type="match status" value="1"/>
</dbReference>
<evidence type="ECO:0000313" key="16">
    <source>
        <dbReference type="Proteomes" id="UP000287198"/>
    </source>
</evidence>
<dbReference type="Gene3D" id="1.20.950.20">
    <property type="entry name" value="Transmembrane di-heme cytochromes, Chain C"/>
    <property type="match status" value="1"/>
</dbReference>
<evidence type="ECO:0000256" key="6">
    <source>
        <dbReference type="ARBA" id="ARBA00022692"/>
    </source>
</evidence>
<dbReference type="PANTHER" id="PTHR30529:SF1">
    <property type="entry name" value="CYTOCHROME B561 HOMOLOG 2"/>
    <property type="match status" value="1"/>
</dbReference>
<name>A0A432XW75_9GAMM</name>
<evidence type="ECO:0000256" key="5">
    <source>
        <dbReference type="ARBA" id="ARBA00022617"/>
    </source>
</evidence>
<evidence type="ECO:0000256" key="12">
    <source>
        <dbReference type="ARBA" id="ARBA00037975"/>
    </source>
</evidence>
<dbReference type="GO" id="GO:0020037">
    <property type="term" value="F:heme binding"/>
    <property type="evidence" value="ECO:0007669"/>
    <property type="project" value="TreeGrafter"/>
</dbReference>
<proteinExistence type="inferred from homology"/>
<protein>
    <submittedName>
        <fullName evidence="15">Cytochrome B</fullName>
    </submittedName>
</protein>
<dbReference type="RefSeq" id="WP_126763477.1">
    <property type="nucleotide sequence ID" value="NZ_JBHLTZ010000012.1"/>
</dbReference>
<evidence type="ECO:0000256" key="1">
    <source>
        <dbReference type="ARBA" id="ARBA00001970"/>
    </source>
</evidence>
<comment type="cofactor">
    <cofactor evidence="1">
        <name>heme b</name>
        <dbReference type="ChEBI" id="CHEBI:60344"/>
    </cofactor>
</comment>
<dbReference type="EMBL" id="PIPW01000002">
    <property type="protein sequence ID" value="RUO52913.1"/>
    <property type="molecule type" value="Genomic_DNA"/>
</dbReference>
<accession>A0A432XW75</accession>
<feature type="transmembrane region" description="Helical" evidence="13">
    <location>
        <begin position="145"/>
        <end position="166"/>
    </location>
</feature>
<dbReference type="AlphaFoldDB" id="A0A432XW75"/>
<evidence type="ECO:0000256" key="8">
    <source>
        <dbReference type="ARBA" id="ARBA00022982"/>
    </source>
</evidence>
<sequence length="173" mass="19067">MKTATRYSTHSIINHWITVILVTIMLTLGLVGNHAPTDANENYIMPLHFSFGFLTALFVFWRVGVRIFEGFAQAPAHQQPWERVLSRIVHVALLLTLLGLVLSGPTYLFTEGEGIPVFGLFTVPSPLSGELETLHETAETVHKTLAVPVLGTLLALHVLGAIRHFARLGHGKE</sequence>
<keyword evidence="8" id="KW-0249">Electron transport</keyword>
<feature type="transmembrane region" description="Helical" evidence="13">
    <location>
        <begin position="12"/>
        <end position="31"/>
    </location>
</feature>
<keyword evidence="7" id="KW-0479">Metal-binding</keyword>
<evidence type="ECO:0000256" key="3">
    <source>
        <dbReference type="ARBA" id="ARBA00022448"/>
    </source>
</evidence>
<dbReference type="GO" id="GO:0005886">
    <property type="term" value="C:plasma membrane"/>
    <property type="evidence" value="ECO:0007669"/>
    <property type="project" value="UniProtKB-SubCell"/>
</dbReference>
<dbReference type="InterPro" id="IPR011577">
    <property type="entry name" value="Cyt_b561_bac/Ni-Hgenase"/>
</dbReference>
<evidence type="ECO:0000256" key="9">
    <source>
        <dbReference type="ARBA" id="ARBA00022989"/>
    </source>
</evidence>
<evidence type="ECO:0000256" key="11">
    <source>
        <dbReference type="ARBA" id="ARBA00023136"/>
    </source>
</evidence>
<keyword evidence="4" id="KW-1003">Cell membrane</keyword>
<comment type="subcellular location">
    <subcellularLocation>
        <location evidence="2">Cell membrane</location>
        <topology evidence="2">Multi-pass membrane protein</topology>
    </subcellularLocation>
</comment>
<evidence type="ECO:0000259" key="14">
    <source>
        <dbReference type="Pfam" id="PF01292"/>
    </source>
</evidence>
<evidence type="ECO:0000256" key="2">
    <source>
        <dbReference type="ARBA" id="ARBA00004651"/>
    </source>
</evidence>
<dbReference type="SUPFAM" id="SSF81342">
    <property type="entry name" value="Transmembrane di-heme cytochromes"/>
    <property type="match status" value="1"/>
</dbReference>
<evidence type="ECO:0000313" key="15">
    <source>
        <dbReference type="EMBL" id="RUO52913.1"/>
    </source>
</evidence>
<evidence type="ECO:0000256" key="7">
    <source>
        <dbReference type="ARBA" id="ARBA00022723"/>
    </source>
</evidence>
<keyword evidence="11 13" id="KW-0472">Membrane</keyword>
<evidence type="ECO:0000256" key="13">
    <source>
        <dbReference type="SAM" id="Phobius"/>
    </source>
</evidence>
<feature type="transmembrane region" description="Helical" evidence="13">
    <location>
        <begin position="43"/>
        <end position="63"/>
    </location>
</feature>
<keyword evidence="5" id="KW-0349">Heme</keyword>
<dbReference type="InterPro" id="IPR016174">
    <property type="entry name" value="Di-haem_cyt_TM"/>
</dbReference>
<dbReference type="Proteomes" id="UP000287198">
    <property type="component" value="Unassembled WGS sequence"/>
</dbReference>
<comment type="similarity">
    <text evidence="12">Belongs to the cytochrome b561 family.</text>
</comment>
<keyword evidence="16" id="KW-1185">Reference proteome</keyword>